<name>A0ABY3RF53_9BRAD</name>
<dbReference type="EMBL" id="CP088156">
    <property type="protein sequence ID" value="UFZ06084.1"/>
    <property type="molecule type" value="Genomic_DNA"/>
</dbReference>
<evidence type="ECO:0000313" key="2">
    <source>
        <dbReference type="Proteomes" id="UP001431010"/>
    </source>
</evidence>
<dbReference type="PANTHER" id="PTHR21174">
    <property type="match status" value="1"/>
</dbReference>
<dbReference type="PANTHER" id="PTHR21174:SF0">
    <property type="entry name" value="HD PHOSPHOHYDROLASE FAMILY PROTEIN-RELATED"/>
    <property type="match status" value="1"/>
</dbReference>
<gene>
    <name evidence="1" type="ORF">LQG66_07210</name>
</gene>
<accession>A0ABY3RF53</accession>
<dbReference type="InterPro" id="IPR009218">
    <property type="entry name" value="HD_phosphohydro"/>
</dbReference>
<dbReference type="RefSeq" id="WP_231324849.1">
    <property type="nucleotide sequence ID" value="NZ_CP088156.1"/>
</dbReference>
<dbReference type="Gene3D" id="1.10.472.50">
    <property type="entry name" value="HD-domain/PDEase-like"/>
    <property type="match status" value="1"/>
</dbReference>
<reference evidence="1" key="1">
    <citation type="journal article" date="2024" name="Antonie Van Leeuwenhoek">
        <title>Bradyrhizobium ontarionense sp. nov., a novel bacterial symbiont isolated from Aeschynomene indica (Indian jointvetch), harbours photosynthesis, nitrogen fixation and nitrous oxide (N2O) reductase genes.</title>
        <authorList>
            <person name="Bromfield E.S.P."/>
            <person name="Cloutier S."/>
        </authorList>
    </citation>
    <scope>NUCLEOTIDE SEQUENCE</scope>
    <source>
        <strain evidence="1">A19</strain>
    </source>
</reference>
<dbReference type="PIRSF" id="PIRSF035170">
    <property type="entry name" value="HD_phosphohydro"/>
    <property type="match status" value="1"/>
</dbReference>
<organism evidence="1 2">
    <name type="scientific">Bradyrhizobium ontarionense</name>
    <dbReference type="NCBI Taxonomy" id="2898149"/>
    <lineage>
        <taxon>Bacteria</taxon>
        <taxon>Pseudomonadati</taxon>
        <taxon>Pseudomonadota</taxon>
        <taxon>Alphaproteobacteria</taxon>
        <taxon>Hyphomicrobiales</taxon>
        <taxon>Nitrobacteraceae</taxon>
        <taxon>Bradyrhizobium</taxon>
    </lineage>
</organism>
<sequence length="185" mass="20685">MTHDDLVAAYSATGRHYHDLRHIEDCLAWLDRVAGLGARDREILTLAIWWHDVVYDPTQSDNEEQSAVLAERDVAPELRGEVGRLIRLTRTHDVAPGDRLGALLVSIDLAILGADDVTYDAYANAIRREYAHVPDDAYRAGRAAVLERFANRRVIYPDADFAAALDQTARANLARELRALRSVRG</sequence>
<proteinExistence type="predicted"/>
<protein>
    <submittedName>
        <fullName evidence="1">Phosphohydrolase</fullName>
    </submittedName>
</protein>
<dbReference type="SUPFAM" id="SSF109604">
    <property type="entry name" value="HD-domain/PDEase-like"/>
    <property type="match status" value="1"/>
</dbReference>
<dbReference type="Proteomes" id="UP001431010">
    <property type="component" value="Chromosome"/>
</dbReference>
<keyword evidence="2" id="KW-1185">Reference proteome</keyword>
<evidence type="ECO:0000313" key="1">
    <source>
        <dbReference type="EMBL" id="UFZ06084.1"/>
    </source>
</evidence>